<dbReference type="EMBL" id="CABFNB010000082">
    <property type="protein sequence ID" value="VTZ60705.1"/>
    <property type="molecule type" value="Genomic_DNA"/>
</dbReference>
<gene>
    <name evidence="1" type="ORF">EMEDMD4_180121</name>
</gene>
<reference evidence="1" key="1">
    <citation type="submission" date="2019-06" db="EMBL/GenBank/DDBJ databases">
        <authorList>
            <person name="Le Quere A."/>
            <person name="Colella S."/>
        </authorList>
    </citation>
    <scope>NUCLEOTIDE SEQUENCE</scope>
    <source>
        <strain evidence="1">EmedicaeMD41</strain>
    </source>
</reference>
<evidence type="ECO:0000313" key="1">
    <source>
        <dbReference type="EMBL" id="VTZ60705.1"/>
    </source>
</evidence>
<proteinExistence type="predicted"/>
<dbReference type="AlphaFoldDB" id="A0A508WU05"/>
<name>A0A508WU05_9HYPH</name>
<protein>
    <submittedName>
        <fullName evidence="1">Uncharacterized protein</fullName>
    </submittedName>
</protein>
<accession>A0A508WU05</accession>
<sequence>MTAISVRAPACNTCGKSGFCSKSLTVNPVGTCCSELFFSATRCICCARPHSCAGGTAMVPWPHIYHSRVLINAQGPGFVSHEIEINTCETIDIHFGREVRSRRTYGCARRIRR</sequence>
<dbReference type="Proteomes" id="UP000507954">
    <property type="component" value="Unassembled WGS sequence"/>
</dbReference>
<organism evidence="1">
    <name type="scientific">Sinorhizobium medicae</name>
    <dbReference type="NCBI Taxonomy" id="110321"/>
    <lineage>
        <taxon>Bacteria</taxon>
        <taxon>Pseudomonadati</taxon>
        <taxon>Pseudomonadota</taxon>
        <taxon>Alphaproteobacteria</taxon>
        <taxon>Hyphomicrobiales</taxon>
        <taxon>Rhizobiaceae</taxon>
        <taxon>Sinorhizobium/Ensifer group</taxon>
        <taxon>Sinorhizobium</taxon>
    </lineage>
</organism>